<dbReference type="EMBL" id="MU006736">
    <property type="protein sequence ID" value="KAF2623599.1"/>
    <property type="molecule type" value="Genomic_DNA"/>
</dbReference>
<accession>A0ACB6RP92</accession>
<reference evidence="1" key="1">
    <citation type="journal article" date="2020" name="Stud. Mycol.">
        <title>101 Dothideomycetes genomes: a test case for predicting lifestyles and emergence of pathogens.</title>
        <authorList>
            <person name="Haridas S."/>
            <person name="Albert R."/>
            <person name="Binder M."/>
            <person name="Bloem J."/>
            <person name="Labutti K."/>
            <person name="Salamov A."/>
            <person name="Andreopoulos B."/>
            <person name="Baker S."/>
            <person name="Barry K."/>
            <person name="Bills G."/>
            <person name="Bluhm B."/>
            <person name="Cannon C."/>
            <person name="Castanera R."/>
            <person name="Culley D."/>
            <person name="Daum C."/>
            <person name="Ezra D."/>
            <person name="Gonzalez J."/>
            <person name="Henrissat B."/>
            <person name="Kuo A."/>
            <person name="Liang C."/>
            <person name="Lipzen A."/>
            <person name="Lutzoni F."/>
            <person name="Magnuson J."/>
            <person name="Mondo S."/>
            <person name="Nolan M."/>
            <person name="Ohm R."/>
            <person name="Pangilinan J."/>
            <person name="Park H.-J."/>
            <person name="Ramirez L."/>
            <person name="Alfaro M."/>
            <person name="Sun H."/>
            <person name="Tritt A."/>
            <person name="Yoshinaga Y."/>
            <person name="Zwiers L.-H."/>
            <person name="Turgeon B."/>
            <person name="Goodwin S."/>
            <person name="Spatafora J."/>
            <person name="Crous P."/>
            <person name="Grigoriev I."/>
        </authorList>
    </citation>
    <scope>NUCLEOTIDE SEQUENCE</scope>
    <source>
        <strain evidence="1">CBS 525.71</strain>
    </source>
</reference>
<dbReference type="Proteomes" id="UP000799754">
    <property type="component" value="Unassembled WGS sequence"/>
</dbReference>
<evidence type="ECO:0000313" key="1">
    <source>
        <dbReference type="EMBL" id="KAF2623599.1"/>
    </source>
</evidence>
<sequence length="158" mass="16301">MRNSGLAQAYAVGFHCGYVLSALSMQVKDAFDQGIQSFKKSGMKFNNIAKANLVWVKAHPYILGIVGFEASGIVAGSIAAGVQAGIGSVAAGSAVTVLTNAEIGGYGAIIVFDMAWAVPASILSAIQGGDNNDDDGDGDEASEGRSRRSRSQVDSWRG</sequence>
<organism evidence="1 2">
    <name type="scientific">Macroventuria anomochaeta</name>
    <dbReference type="NCBI Taxonomy" id="301207"/>
    <lineage>
        <taxon>Eukaryota</taxon>
        <taxon>Fungi</taxon>
        <taxon>Dikarya</taxon>
        <taxon>Ascomycota</taxon>
        <taxon>Pezizomycotina</taxon>
        <taxon>Dothideomycetes</taxon>
        <taxon>Pleosporomycetidae</taxon>
        <taxon>Pleosporales</taxon>
        <taxon>Pleosporineae</taxon>
        <taxon>Didymellaceae</taxon>
        <taxon>Macroventuria</taxon>
    </lineage>
</organism>
<proteinExistence type="predicted"/>
<comment type="caution">
    <text evidence="1">The sequence shown here is derived from an EMBL/GenBank/DDBJ whole genome shotgun (WGS) entry which is preliminary data.</text>
</comment>
<name>A0ACB6RP92_9PLEO</name>
<gene>
    <name evidence="1" type="ORF">BU25DRAFT_494297</name>
</gene>
<protein>
    <submittedName>
        <fullName evidence="1">Uncharacterized protein</fullName>
    </submittedName>
</protein>
<evidence type="ECO:0000313" key="2">
    <source>
        <dbReference type="Proteomes" id="UP000799754"/>
    </source>
</evidence>
<keyword evidence="2" id="KW-1185">Reference proteome</keyword>